<comment type="caution">
    <text evidence="13">The sequence shown here is derived from an EMBL/GenBank/DDBJ whole genome shotgun (WGS) entry which is preliminary data.</text>
</comment>
<dbReference type="InterPro" id="IPR045086">
    <property type="entry name" value="OBG_GTPase"/>
</dbReference>
<dbReference type="PRINTS" id="PR00326">
    <property type="entry name" value="GTP1OBG"/>
</dbReference>
<dbReference type="Gene3D" id="3.40.50.300">
    <property type="entry name" value="P-loop containing nucleotide triphosphate hydrolases"/>
    <property type="match status" value="1"/>
</dbReference>
<dbReference type="InterPro" id="IPR006074">
    <property type="entry name" value="GTP1-OBG_CS"/>
</dbReference>
<dbReference type="GO" id="GO:0042254">
    <property type="term" value="P:ribosome biogenesis"/>
    <property type="evidence" value="ECO:0007669"/>
    <property type="project" value="UniProtKB-UniRule"/>
</dbReference>
<keyword evidence="7 9" id="KW-0460">Magnesium</keyword>
<comment type="subunit">
    <text evidence="9">Monomer.</text>
</comment>
<evidence type="ECO:0000256" key="3">
    <source>
        <dbReference type="ARBA" id="ARBA00022490"/>
    </source>
</evidence>
<dbReference type="FunFam" id="2.70.210.12:FF:000001">
    <property type="entry name" value="GTPase Obg"/>
    <property type="match status" value="1"/>
</dbReference>
<dbReference type="GO" id="GO:0003924">
    <property type="term" value="F:GTPase activity"/>
    <property type="evidence" value="ECO:0007669"/>
    <property type="project" value="UniProtKB-UniRule"/>
</dbReference>
<keyword evidence="8 9" id="KW-0342">GTP-binding</keyword>
<evidence type="ECO:0000256" key="2">
    <source>
        <dbReference type="ARBA" id="ARBA00007699"/>
    </source>
</evidence>
<dbReference type="PROSITE" id="PS00905">
    <property type="entry name" value="GTP1_OBG"/>
    <property type="match status" value="1"/>
</dbReference>
<dbReference type="NCBIfam" id="NF008954">
    <property type="entry name" value="PRK12296.1"/>
    <property type="match status" value="1"/>
</dbReference>
<evidence type="ECO:0000256" key="5">
    <source>
        <dbReference type="ARBA" id="ARBA00022741"/>
    </source>
</evidence>
<dbReference type="Gene3D" id="3.30.300.350">
    <property type="entry name" value="GTP-binding protein OBG, C-terminal domain"/>
    <property type="match status" value="1"/>
</dbReference>
<feature type="binding site" evidence="9">
    <location>
        <position position="177"/>
    </location>
    <ligand>
        <name>Mg(2+)</name>
        <dbReference type="ChEBI" id="CHEBI:18420"/>
    </ligand>
</feature>
<feature type="binding site" evidence="9">
    <location>
        <begin position="216"/>
        <end position="219"/>
    </location>
    <ligand>
        <name>GTP</name>
        <dbReference type="ChEBI" id="CHEBI:37565"/>
    </ligand>
</feature>
<dbReference type="NCBIfam" id="TIGR02729">
    <property type="entry name" value="Obg_CgtA"/>
    <property type="match status" value="1"/>
</dbReference>
<dbReference type="InterPro" id="IPR015349">
    <property type="entry name" value="OCT_dom"/>
</dbReference>
<evidence type="ECO:0000259" key="12">
    <source>
        <dbReference type="PROSITE" id="PS51883"/>
    </source>
</evidence>
<dbReference type="Pfam" id="PF01926">
    <property type="entry name" value="MMR_HSR1"/>
    <property type="match status" value="1"/>
</dbReference>
<dbReference type="InterPro" id="IPR014100">
    <property type="entry name" value="GTP-bd_Obg/CgtA"/>
</dbReference>
<evidence type="ECO:0000256" key="7">
    <source>
        <dbReference type="ARBA" id="ARBA00022842"/>
    </source>
</evidence>
<dbReference type="EC" id="3.6.5.-" evidence="9"/>
<dbReference type="PANTHER" id="PTHR11702:SF31">
    <property type="entry name" value="MITOCHONDRIAL RIBOSOME-ASSOCIATED GTPASE 2"/>
    <property type="match status" value="1"/>
</dbReference>
<dbReference type="PANTHER" id="PTHR11702">
    <property type="entry name" value="DEVELOPMENTALLY REGULATED GTP-BINDING PROTEIN-RELATED"/>
    <property type="match status" value="1"/>
</dbReference>
<dbReference type="Gene3D" id="2.70.210.12">
    <property type="entry name" value="GTP1/OBG domain"/>
    <property type="match status" value="1"/>
</dbReference>
<sequence length="436" mass="48083">MSKPESLIDTGKIYVKAGKGGDGAISFRREKYVPFGGPDGGDGGDGGHVFIRATTSKNTLSEFRRKRKFIAPDGENGSGSKMNGKNAESIVIEVPLGTQVFNAETDELIADLKEPGETVCVARGGKGGRGNVHFTTSVNQAPKMAEAGDPGEELYIRLELKLLADVGLIGYPNVGKSTLISLISNAKPKIANYHFTTLVPNLGVVKLGENGFIVADVPGLIKGAHKGTGLGHNFLKHVERCYLLVHLIDIASIDGRDFVQDYYDIRKELMLHNPDLAKKPEIIIANKTDVLPLKELEIRLKRFKDETGKEIMPISAATGFNIKELKSKIWDHIERSKSFLRNFFRTEESKLPKVSAISEKEPAVNNFRIRRGENGIFIVEGPAVDYYGRKIILKEKQDLYLLEQLEKGGLSSKLRNMGAKDGDLVLVNGREYEYKE</sequence>
<dbReference type="GO" id="GO:0005525">
    <property type="term" value="F:GTP binding"/>
    <property type="evidence" value="ECO:0007669"/>
    <property type="project" value="UniProtKB-UniRule"/>
</dbReference>
<dbReference type="InterPro" id="IPR036346">
    <property type="entry name" value="GTP-bd_prot_GTP1/OBG_C_sf"/>
</dbReference>
<dbReference type="SUPFAM" id="SSF82051">
    <property type="entry name" value="Obg GTP-binding protein N-terminal domain"/>
    <property type="match status" value="1"/>
</dbReference>
<dbReference type="GO" id="GO:0005737">
    <property type="term" value="C:cytoplasm"/>
    <property type="evidence" value="ECO:0007669"/>
    <property type="project" value="UniProtKB-SubCell"/>
</dbReference>
<keyword evidence="6 9" id="KW-0378">Hydrolase</keyword>
<feature type="binding site" evidence="9">
    <location>
        <begin position="195"/>
        <end position="199"/>
    </location>
    <ligand>
        <name>GTP</name>
        <dbReference type="ChEBI" id="CHEBI:37565"/>
    </ligand>
</feature>
<protein>
    <recommendedName>
        <fullName evidence="9">GTPase Obg</fullName>
        <ecNumber evidence="9">3.6.5.-</ecNumber>
    </recommendedName>
    <alternativeName>
        <fullName evidence="9">GTP-binding protein Obg</fullName>
    </alternativeName>
</protein>
<evidence type="ECO:0000259" key="11">
    <source>
        <dbReference type="PROSITE" id="PS51881"/>
    </source>
</evidence>
<organism evidence="13">
    <name type="scientific">Kosmotoga arenicorallina</name>
    <dbReference type="NCBI Taxonomy" id="688066"/>
    <lineage>
        <taxon>Bacteria</taxon>
        <taxon>Thermotogati</taxon>
        <taxon>Thermotogota</taxon>
        <taxon>Thermotogae</taxon>
        <taxon>Kosmotogales</taxon>
        <taxon>Kosmotogaceae</taxon>
        <taxon>Kosmotoga</taxon>
    </lineage>
</organism>
<accession>A0A7C5HWS9</accession>
<comment type="function">
    <text evidence="9">An essential GTPase which binds GTP, GDP and possibly (p)ppGpp with moderate affinity, with high nucleotide exchange rates and a fairly low GTP hydrolysis rate. Plays a role in control of the cell cycle, stress response, ribosome biogenesis and in those bacteria that undergo differentiation, in morphogenesis control.</text>
</comment>
<dbReference type="PROSITE" id="PS51710">
    <property type="entry name" value="G_OBG"/>
    <property type="match status" value="1"/>
</dbReference>
<dbReference type="EMBL" id="DRTH01000166">
    <property type="protein sequence ID" value="HHF08669.1"/>
    <property type="molecule type" value="Genomic_DNA"/>
</dbReference>
<feature type="binding site" evidence="9">
    <location>
        <begin position="286"/>
        <end position="289"/>
    </location>
    <ligand>
        <name>GTP</name>
        <dbReference type="ChEBI" id="CHEBI:37565"/>
    </ligand>
</feature>
<feature type="domain" description="Obg" evidence="12">
    <location>
        <begin position="5"/>
        <end position="163"/>
    </location>
</feature>
<evidence type="ECO:0000313" key="13">
    <source>
        <dbReference type="EMBL" id="HHF08669.1"/>
    </source>
</evidence>
<evidence type="ECO:0000256" key="4">
    <source>
        <dbReference type="ARBA" id="ARBA00022723"/>
    </source>
</evidence>
<dbReference type="SUPFAM" id="SSF102741">
    <property type="entry name" value="Obg GTP-binding protein C-terminal domain"/>
    <property type="match status" value="1"/>
</dbReference>
<dbReference type="InterPro" id="IPR027417">
    <property type="entry name" value="P-loop_NTPase"/>
</dbReference>
<feature type="binding site" evidence="9">
    <location>
        <begin position="315"/>
        <end position="317"/>
    </location>
    <ligand>
        <name>GTP</name>
        <dbReference type="ChEBI" id="CHEBI:37565"/>
    </ligand>
</feature>
<dbReference type="NCBIfam" id="NF008955">
    <property type="entry name" value="PRK12297.1"/>
    <property type="match status" value="1"/>
</dbReference>
<feature type="binding site" evidence="9">
    <location>
        <position position="197"/>
    </location>
    <ligand>
        <name>Mg(2+)</name>
        <dbReference type="ChEBI" id="CHEBI:18420"/>
    </ligand>
</feature>
<dbReference type="CDD" id="cd01898">
    <property type="entry name" value="Obg"/>
    <property type="match status" value="1"/>
</dbReference>
<dbReference type="Proteomes" id="UP000886129">
    <property type="component" value="Unassembled WGS sequence"/>
</dbReference>
<dbReference type="InterPro" id="IPR036726">
    <property type="entry name" value="GTP1_OBG_dom_sf"/>
</dbReference>
<comment type="subcellular location">
    <subcellularLocation>
        <location evidence="9">Cytoplasm</location>
    </subcellularLocation>
</comment>
<dbReference type="InterPro" id="IPR031167">
    <property type="entry name" value="G_OBG"/>
</dbReference>
<proteinExistence type="inferred from homology"/>
<dbReference type="PROSITE" id="PS51883">
    <property type="entry name" value="OBG"/>
    <property type="match status" value="1"/>
</dbReference>
<gene>
    <name evidence="13" type="primary">obgE</name>
    <name evidence="9" type="synonym">obg</name>
    <name evidence="13" type="ORF">ENL26_02715</name>
</gene>
<reference evidence="13" key="1">
    <citation type="journal article" date="2020" name="mSystems">
        <title>Genome- and Community-Level Interaction Insights into Carbon Utilization and Element Cycling Functions of Hydrothermarchaeota in Hydrothermal Sediment.</title>
        <authorList>
            <person name="Zhou Z."/>
            <person name="Liu Y."/>
            <person name="Xu W."/>
            <person name="Pan J."/>
            <person name="Luo Z.H."/>
            <person name="Li M."/>
        </authorList>
    </citation>
    <scope>NUCLEOTIDE SEQUENCE [LARGE SCALE GENOMIC DNA]</scope>
    <source>
        <strain evidence="13">HyVt-80</strain>
    </source>
</reference>
<dbReference type="InterPro" id="IPR006169">
    <property type="entry name" value="GTP1_OBG_dom"/>
</dbReference>
<dbReference type="Pfam" id="PF01018">
    <property type="entry name" value="GTP1_OBG"/>
    <property type="match status" value="1"/>
</dbReference>
<evidence type="ECO:0000256" key="6">
    <source>
        <dbReference type="ARBA" id="ARBA00022801"/>
    </source>
</evidence>
<dbReference type="NCBIfam" id="TIGR03595">
    <property type="entry name" value="Obg_CgtA_exten"/>
    <property type="match status" value="1"/>
</dbReference>
<evidence type="ECO:0000256" key="1">
    <source>
        <dbReference type="ARBA" id="ARBA00001946"/>
    </source>
</evidence>
<keyword evidence="5 9" id="KW-0547">Nucleotide-binding</keyword>
<dbReference type="HAMAP" id="MF_01454">
    <property type="entry name" value="GTPase_Obg"/>
    <property type="match status" value="1"/>
</dbReference>
<dbReference type="GO" id="GO:0000287">
    <property type="term" value="F:magnesium ion binding"/>
    <property type="evidence" value="ECO:0007669"/>
    <property type="project" value="InterPro"/>
</dbReference>
<evidence type="ECO:0000259" key="10">
    <source>
        <dbReference type="PROSITE" id="PS51710"/>
    </source>
</evidence>
<evidence type="ECO:0000256" key="9">
    <source>
        <dbReference type="HAMAP-Rule" id="MF_01454"/>
    </source>
</evidence>
<dbReference type="InterPro" id="IPR006073">
    <property type="entry name" value="GTP-bd"/>
</dbReference>
<comment type="cofactor">
    <cofactor evidence="1 9">
        <name>Mg(2+)</name>
        <dbReference type="ChEBI" id="CHEBI:18420"/>
    </cofactor>
</comment>
<feature type="domain" description="OBG-type G" evidence="10">
    <location>
        <begin position="164"/>
        <end position="334"/>
    </location>
</feature>
<dbReference type="SUPFAM" id="SSF52540">
    <property type="entry name" value="P-loop containing nucleoside triphosphate hydrolases"/>
    <property type="match status" value="1"/>
</dbReference>
<keyword evidence="4 9" id="KW-0479">Metal-binding</keyword>
<comment type="similarity">
    <text evidence="2 9">Belongs to the TRAFAC class OBG-HflX-like GTPase superfamily. OBG GTPase family.</text>
</comment>
<feature type="domain" description="OCT" evidence="11">
    <location>
        <begin position="359"/>
        <end position="436"/>
    </location>
</feature>
<dbReference type="PIRSF" id="PIRSF002401">
    <property type="entry name" value="GTP_bd_Obg/CgtA"/>
    <property type="match status" value="1"/>
</dbReference>
<evidence type="ECO:0000256" key="8">
    <source>
        <dbReference type="ARBA" id="ARBA00023134"/>
    </source>
</evidence>
<name>A0A7C5HWS9_9BACT</name>
<keyword evidence="3 9" id="KW-0963">Cytoplasm</keyword>
<dbReference type="AlphaFoldDB" id="A0A7C5HWS9"/>
<feature type="binding site" evidence="9">
    <location>
        <begin position="170"/>
        <end position="177"/>
    </location>
    <ligand>
        <name>GTP</name>
        <dbReference type="ChEBI" id="CHEBI:37565"/>
    </ligand>
</feature>
<dbReference type="NCBIfam" id="NF008956">
    <property type="entry name" value="PRK12299.1"/>
    <property type="match status" value="1"/>
</dbReference>
<dbReference type="Pfam" id="PF09269">
    <property type="entry name" value="DUF1967"/>
    <property type="match status" value="1"/>
</dbReference>
<dbReference type="PROSITE" id="PS51881">
    <property type="entry name" value="OCT"/>
    <property type="match status" value="1"/>
</dbReference>